<proteinExistence type="predicted"/>
<accession>A0A8S3F4J3</accession>
<feature type="region of interest" description="Disordered" evidence="1">
    <location>
        <begin position="14"/>
        <end position="38"/>
    </location>
</feature>
<dbReference type="EMBL" id="CAJOBI010250512">
    <property type="protein sequence ID" value="CAF5103345.1"/>
    <property type="molecule type" value="Genomic_DNA"/>
</dbReference>
<name>A0A8S3F4J3_9BILA</name>
<dbReference type="AlphaFoldDB" id="A0A8S3F4J3"/>
<organism evidence="2 3">
    <name type="scientific">Rotaria magnacalcarata</name>
    <dbReference type="NCBI Taxonomy" id="392030"/>
    <lineage>
        <taxon>Eukaryota</taxon>
        <taxon>Metazoa</taxon>
        <taxon>Spiralia</taxon>
        <taxon>Gnathifera</taxon>
        <taxon>Rotifera</taxon>
        <taxon>Eurotatoria</taxon>
        <taxon>Bdelloidea</taxon>
        <taxon>Philodinida</taxon>
        <taxon>Philodinidae</taxon>
        <taxon>Rotaria</taxon>
    </lineage>
</organism>
<reference evidence="2" key="1">
    <citation type="submission" date="2021-02" db="EMBL/GenBank/DDBJ databases">
        <authorList>
            <person name="Nowell W R."/>
        </authorList>
    </citation>
    <scope>NUCLEOTIDE SEQUENCE</scope>
</reference>
<evidence type="ECO:0000256" key="1">
    <source>
        <dbReference type="SAM" id="MobiDB-lite"/>
    </source>
</evidence>
<protein>
    <submittedName>
        <fullName evidence="2">Uncharacterized protein</fullName>
    </submittedName>
</protein>
<evidence type="ECO:0000313" key="3">
    <source>
        <dbReference type="Proteomes" id="UP000676336"/>
    </source>
</evidence>
<comment type="caution">
    <text evidence="2">The sequence shown here is derived from an EMBL/GenBank/DDBJ whole genome shotgun (WGS) entry which is preliminary data.</text>
</comment>
<feature type="non-terminal residue" evidence="2">
    <location>
        <position position="1"/>
    </location>
</feature>
<evidence type="ECO:0000313" key="2">
    <source>
        <dbReference type="EMBL" id="CAF5103345.1"/>
    </source>
</evidence>
<dbReference type="Proteomes" id="UP000676336">
    <property type="component" value="Unassembled WGS sequence"/>
</dbReference>
<feature type="non-terminal residue" evidence="2">
    <location>
        <position position="38"/>
    </location>
</feature>
<gene>
    <name evidence="2" type="ORF">SMN809_LOCUS61782</name>
</gene>
<sequence length="38" mass="4039">KAHCEVNARNWCDVDTDESSSSANKRNPIPGSTALHGA</sequence>